<organism evidence="4 5">
    <name type="scientific">Adonisia turfae CCMR0081</name>
    <dbReference type="NCBI Taxonomy" id="2292702"/>
    <lineage>
        <taxon>Bacteria</taxon>
        <taxon>Bacillati</taxon>
        <taxon>Cyanobacteriota</taxon>
        <taxon>Adonisia</taxon>
        <taxon>Adonisia turfae</taxon>
    </lineage>
</organism>
<accession>A0A6M0RRS6</accession>
<comment type="caution">
    <text evidence="4">The sequence shown here is derived from an EMBL/GenBank/DDBJ whole genome shotgun (WGS) entry which is preliminary data.</text>
</comment>
<protein>
    <submittedName>
        <fullName evidence="4">AMIN domain-containing protein</fullName>
    </submittedName>
</protein>
<dbReference type="Proteomes" id="UP000481033">
    <property type="component" value="Unassembled WGS sequence"/>
</dbReference>
<evidence type="ECO:0000259" key="3">
    <source>
        <dbReference type="Pfam" id="PF11741"/>
    </source>
</evidence>
<feature type="region of interest" description="Disordered" evidence="1">
    <location>
        <begin position="307"/>
        <end position="337"/>
    </location>
</feature>
<evidence type="ECO:0000313" key="5">
    <source>
        <dbReference type="Proteomes" id="UP000481033"/>
    </source>
</evidence>
<keyword evidence="2" id="KW-0732">Signal</keyword>
<evidence type="ECO:0000313" key="4">
    <source>
        <dbReference type="EMBL" id="NEZ58965.1"/>
    </source>
</evidence>
<name>A0A6M0RRS6_9CYAN</name>
<feature type="domain" description="AMIN" evidence="3">
    <location>
        <begin position="31"/>
        <end position="120"/>
    </location>
</feature>
<dbReference type="RefSeq" id="WP_163701878.1">
    <property type="nucleotide sequence ID" value="NZ_QXHD01000004.1"/>
</dbReference>
<dbReference type="Gene3D" id="2.60.40.3500">
    <property type="match status" value="1"/>
</dbReference>
<proteinExistence type="predicted"/>
<dbReference type="Pfam" id="PF11741">
    <property type="entry name" value="AMIN"/>
    <property type="match status" value="1"/>
</dbReference>
<keyword evidence="5" id="KW-1185">Reference proteome</keyword>
<evidence type="ECO:0000256" key="1">
    <source>
        <dbReference type="SAM" id="MobiDB-lite"/>
    </source>
</evidence>
<gene>
    <name evidence="4" type="ORF">DXZ20_25655</name>
</gene>
<evidence type="ECO:0000256" key="2">
    <source>
        <dbReference type="SAM" id="SignalP"/>
    </source>
</evidence>
<dbReference type="InterPro" id="IPR021731">
    <property type="entry name" value="AMIN_dom"/>
</dbReference>
<sequence>MAFKHCLHQSLGGSLIALALSMAPAFAENLQNWSFDTSSNELTFSLSDEVFPEFFLLSEPPRLVLDIPNTDIGDIDPEQIYDGAVKNIRVAQYTPENVRVVIELAPEIVLSPEQADIQFDDSDDGQRHWRFRPLIAENNTVAQSTSLTPVQNSDDHNVSLAAANLHIPQSSTTTTALPIDPYESEASSGVVSVPPLEENDGVSVPPLADVNVLSIEDNNASDNAAPVSVVDAEVPELPPMKVPELEDTGTEDVLTPTVVLEAESRQSTLPDLAASTSEQPVAAAEPISAEVTQNADVAVAGDETVAAEEPTPAVKMPGESSAAVPDVEMPAPARPASTALAPVELSSLSEEDQTVAEDRDPPDFQTIQQPAAERTIVQTDLPVPLQFGQPLPEGI</sequence>
<dbReference type="EMBL" id="QXHD01000004">
    <property type="protein sequence ID" value="NEZ58965.1"/>
    <property type="molecule type" value="Genomic_DNA"/>
</dbReference>
<reference evidence="4 5" key="1">
    <citation type="journal article" date="2020" name="Microb. Ecol.">
        <title>Ecogenomics of the Marine Benthic Filamentous Cyanobacterium Adonisia.</title>
        <authorList>
            <person name="Walter J.M."/>
            <person name="Coutinho F.H."/>
            <person name="Leomil L."/>
            <person name="Hargreaves P.I."/>
            <person name="Campeao M.E."/>
            <person name="Vieira V.V."/>
            <person name="Silva B.S."/>
            <person name="Fistarol G.O."/>
            <person name="Salomon P.S."/>
            <person name="Sawabe T."/>
            <person name="Mino S."/>
            <person name="Hosokawa M."/>
            <person name="Miyashita H."/>
            <person name="Maruyama F."/>
            <person name="van Verk M.C."/>
            <person name="Dutilh B.E."/>
            <person name="Thompson C.C."/>
            <person name="Thompson F.L."/>
        </authorList>
    </citation>
    <scope>NUCLEOTIDE SEQUENCE [LARGE SCALE GENOMIC DNA]</scope>
    <source>
        <strain evidence="4 5">CCMR0081</strain>
    </source>
</reference>
<dbReference type="AlphaFoldDB" id="A0A6M0RRS6"/>
<feature type="chain" id="PRO_5026955996" evidence="2">
    <location>
        <begin position="28"/>
        <end position="395"/>
    </location>
</feature>
<feature type="signal peptide" evidence="2">
    <location>
        <begin position="1"/>
        <end position="27"/>
    </location>
</feature>